<evidence type="ECO:0000259" key="6">
    <source>
        <dbReference type="PROSITE" id="PS50950"/>
    </source>
</evidence>
<evidence type="ECO:0000256" key="3">
    <source>
        <dbReference type="ARBA" id="ARBA00022833"/>
    </source>
</evidence>
<comment type="caution">
    <text evidence="7">The sequence shown here is derived from an EMBL/GenBank/DDBJ whole genome shotgun (WGS) entry which is preliminary data.</text>
</comment>
<feature type="domain" description="THAP-type" evidence="6">
    <location>
        <begin position="1"/>
        <end position="87"/>
    </location>
</feature>
<keyword evidence="3" id="KW-0862">Zinc</keyword>
<evidence type="ECO:0000256" key="1">
    <source>
        <dbReference type="ARBA" id="ARBA00022723"/>
    </source>
</evidence>
<dbReference type="PANTHER" id="PTHR46927">
    <property type="entry name" value="AGAP005574-PA"/>
    <property type="match status" value="1"/>
</dbReference>
<evidence type="ECO:0000313" key="7">
    <source>
        <dbReference type="EMBL" id="KAJ8968806.1"/>
    </source>
</evidence>
<dbReference type="PANTHER" id="PTHR46927:SF3">
    <property type="entry name" value="THAP-TYPE DOMAIN-CONTAINING PROTEIN"/>
    <property type="match status" value="1"/>
</dbReference>
<dbReference type="InterPro" id="IPR038441">
    <property type="entry name" value="THAP_Znf_sf"/>
</dbReference>
<evidence type="ECO:0000313" key="8">
    <source>
        <dbReference type="Proteomes" id="UP001162164"/>
    </source>
</evidence>
<dbReference type="InterPro" id="IPR052224">
    <property type="entry name" value="THAP_domain_protein"/>
</dbReference>
<dbReference type="SMART" id="SM00692">
    <property type="entry name" value="DM3"/>
    <property type="match status" value="1"/>
</dbReference>
<evidence type="ECO:0000256" key="4">
    <source>
        <dbReference type="ARBA" id="ARBA00023125"/>
    </source>
</evidence>
<dbReference type="InterPro" id="IPR006612">
    <property type="entry name" value="THAP_Znf"/>
</dbReference>
<dbReference type="Proteomes" id="UP001162164">
    <property type="component" value="Unassembled WGS sequence"/>
</dbReference>
<dbReference type="SMART" id="SM00980">
    <property type="entry name" value="THAP"/>
    <property type="match status" value="1"/>
</dbReference>
<keyword evidence="4 5" id="KW-0238">DNA-binding</keyword>
<dbReference type="PROSITE" id="PS50950">
    <property type="entry name" value="ZF_THAP"/>
    <property type="match status" value="1"/>
</dbReference>
<protein>
    <recommendedName>
        <fullName evidence="6">THAP-type domain-containing protein</fullName>
    </recommendedName>
</protein>
<reference evidence="7" key="1">
    <citation type="journal article" date="2023" name="Insect Mol. Biol.">
        <title>Genome sequencing provides insights into the evolution of gene families encoding plant cell wall-degrading enzymes in longhorned beetles.</title>
        <authorList>
            <person name="Shin N.R."/>
            <person name="Okamura Y."/>
            <person name="Kirsch R."/>
            <person name="Pauchet Y."/>
        </authorList>
    </citation>
    <scope>NUCLEOTIDE SEQUENCE</scope>
    <source>
        <strain evidence="7">MMC_N1</strain>
    </source>
</reference>
<keyword evidence="8" id="KW-1185">Reference proteome</keyword>
<accession>A0ABQ9IY43</accession>
<keyword evidence="1" id="KW-0479">Metal-binding</keyword>
<sequence>MPHICLVPSCTSVGKSEGDIKFYQIPKEKKLREKWLRAIKRSENELSKRPKVCSKHFVDSDYTVTKLNYSMSGEWKVLKPNAIPSKNLPEKSTFKIKISKKNNDQKIKIEEVKLEEENPETKVKMPKKQVEILPRPQNPI</sequence>
<proteinExistence type="predicted"/>
<keyword evidence="2 5" id="KW-0863">Zinc-finger</keyword>
<dbReference type="Gene3D" id="6.20.210.20">
    <property type="entry name" value="THAP domain"/>
    <property type="match status" value="1"/>
</dbReference>
<name>A0ABQ9IY43_9CUCU</name>
<organism evidence="7 8">
    <name type="scientific">Molorchus minor</name>
    <dbReference type="NCBI Taxonomy" id="1323400"/>
    <lineage>
        <taxon>Eukaryota</taxon>
        <taxon>Metazoa</taxon>
        <taxon>Ecdysozoa</taxon>
        <taxon>Arthropoda</taxon>
        <taxon>Hexapoda</taxon>
        <taxon>Insecta</taxon>
        <taxon>Pterygota</taxon>
        <taxon>Neoptera</taxon>
        <taxon>Endopterygota</taxon>
        <taxon>Coleoptera</taxon>
        <taxon>Polyphaga</taxon>
        <taxon>Cucujiformia</taxon>
        <taxon>Chrysomeloidea</taxon>
        <taxon>Cerambycidae</taxon>
        <taxon>Lamiinae</taxon>
        <taxon>Monochamini</taxon>
        <taxon>Molorchus</taxon>
    </lineage>
</organism>
<evidence type="ECO:0000256" key="2">
    <source>
        <dbReference type="ARBA" id="ARBA00022771"/>
    </source>
</evidence>
<dbReference type="EMBL" id="JAPWTJ010001928">
    <property type="protein sequence ID" value="KAJ8968806.1"/>
    <property type="molecule type" value="Genomic_DNA"/>
</dbReference>
<dbReference type="SUPFAM" id="SSF57716">
    <property type="entry name" value="Glucocorticoid receptor-like (DNA-binding domain)"/>
    <property type="match status" value="1"/>
</dbReference>
<evidence type="ECO:0000256" key="5">
    <source>
        <dbReference type="PROSITE-ProRule" id="PRU00309"/>
    </source>
</evidence>
<dbReference type="Pfam" id="PF05485">
    <property type="entry name" value="THAP"/>
    <property type="match status" value="1"/>
</dbReference>
<gene>
    <name evidence="7" type="ORF">NQ317_009569</name>
</gene>